<dbReference type="Gene3D" id="3.40.1350.10">
    <property type="match status" value="1"/>
</dbReference>
<evidence type="ECO:0000256" key="2">
    <source>
        <dbReference type="HAMAP-Rule" id="MF_00048"/>
    </source>
</evidence>
<dbReference type="NCBIfam" id="NF009150">
    <property type="entry name" value="PRK12497.1-3"/>
    <property type="match status" value="1"/>
</dbReference>
<dbReference type="NCBIfam" id="NF009154">
    <property type="entry name" value="PRK12497.3-3"/>
    <property type="match status" value="1"/>
</dbReference>
<sequence length="137" mass="15858">MSKGSIFRVSTVVSMDTRRQFGNVGESIAAEFLQSQGLHVLERQYKKSCGEIDLICQDGDEVVFVEVKSRTSLAFGYPEDSVTPEKIRHILRVAERYLFETKRTESPWRIDVLAIEFHREQPKITHLKNIDIPEAFW</sequence>
<dbReference type="InterPro" id="IPR011335">
    <property type="entry name" value="Restrct_endonuc-II-like"/>
</dbReference>
<reference evidence="3 4" key="1">
    <citation type="journal article" date="2015" name="Nature">
        <title>rRNA introns, odd ribosomes, and small enigmatic genomes across a large radiation of phyla.</title>
        <authorList>
            <person name="Brown C.T."/>
            <person name="Hug L.A."/>
            <person name="Thomas B.C."/>
            <person name="Sharon I."/>
            <person name="Castelle C.J."/>
            <person name="Singh A."/>
            <person name="Wilkins M.J."/>
            <person name="Williams K.H."/>
            <person name="Banfield J.F."/>
        </authorList>
    </citation>
    <scope>NUCLEOTIDE SEQUENCE [LARGE SCALE GENOMIC DNA]</scope>
</reference>
<dbReference type="Pfam" id="PF02021">
    <property type="entry name" value="UPF0102"/>
    <property type="match status" value="1"/>
</dbReference>
<dbReference type="HAMAP" id="MF_00048">
    <property type="entry name" value="UPF0102"/>
    <property type="match status" value="1"/>
</dbReference>
<dbReference type="InterPro" id="IPR011856">
    <property type="entry name" value="tRNA_endonuc-like_dom_sf"/>
</dbReference>
<protein>
    <recommendedName>
        <fullName evidence="2">UPF0102 protein UY76_C0055G0008</fullName>
    </recommendedName>
</protein>
<evidence type="ECO:0000256" key="1">
    <source>
        <dbReference type="ARBA" id="ARBA00006738"/>
    </source>
</evidence>
<dbReference type="NCBIfam" id="TIGR00252">
    <property type="entry name" value="YraN family protein"/>
    <property type="match status" value="1"/>
</dbReference>
<proteinExistence type="inferred from homology"/>
<organism evidence="3 4">
    <name type="scientific">Candidatus Uhrbacteria bacterium GW2011_GWA2_52_8d</name>
    <dbReference type="NCBI Taxonomy" id="1618979"/>
    <lineage>
        <taxon>Bacteria</taxon>
        <taxon>Candidatus Uhriibacteriota</taxon>
    </lineage>
</organism>
<dbReference type="PANTHER" id="PTHR34039:SF1">
    <property type="entry name" value="UPF0102 PROTEIN YRAN"/>
    <property type="match status" value="1"/>
</dbReference>
<dbReference type="Proteomes" id="UP000034054">
    <property type="component" value="Unassembled WGS sequence"/>
</dbReference>
<evidence type="ECO:0000313" key="4">
    <source>
        <dbReference type="Proteomes" id="UP000034054"/>
    </source>
</evidence>
<dbReference type="InterPro" id="IPR003509">
    <property type="entry name" value="UPF0102_YraN-like"/>
</dbReference>
<dbReference type="CDD" id="cd20736">
    <property type="entry name" value="PoNe_Nuclease"/>
    <property type="match status" value="1"/>
</dbReference>
<dbReference type="SUPFAM" id="SSF52980">
    <property type="entry name" value="Restriction endonuclease-like"/>
    <property type="match status" value="1"/>
</dbReference>
<dbReference type="GO" id="GO:0003676">
    <property type="term" value="F:nucleic acid binding"/>
    <property type="evidence" value="ECO:0007669"/>
    <property type="project" value="InterPro"/>
</dbReference>
<dbReference type="PANTHER" id="PTHR34039">
    <property type="entry name" value="UPF0102 PROTEIN YRAN"/>
    <property type="match status" value="1"/>
</dbReference>
<comment type="similarity">
    <text evidence="1 2">Belongs to the UPF0102 family.</text>
</comment>
<gene>
    <name evidence="3" type="ORF">UY76_C0055G0008</name>
</gene>
<name>A0A0G1XL36_9BACT</name>
<evidence type="ECO:0000313" key="3">
    <source>
        <dbReference type="EMBL" id="KKW31585.1"/>
    </source>
</evidence>
<dbReference type="AlphaFoldDB" id="A0A0G1XL36"/>
<comment type="caution">
    <text evidence="3">The sequence shown here is derived from an EMBL/GenBank/DDBJ whole genome shotgun (WGS) entry which is preliminary data.</text>
</comment>
<dbReference type="EMBL" id="LCRH01000055">
    <property type="protein sequence ID" value="KKW31585.1"/>
    <property type="molecule type" value="Genomic_DNA"/>
</dbReference>
<accession>A0A0G1XL36</accession>